<dbReference type="CDD" id="cd05401">
    <property type="entry name" value="NT_GlnE_GlnD_like"/>
    <property type="match status" value="1"/>
</dbReference>
<evidence type="ECO:0000313" key="3">
    <source>
        <dbReference type="EMBL" id="EFL51870.1"/>
    </source>
</evidence>
<protein>
    <recommendedName>
        <fullName evidence="5">Signal transduction protein</fullName>
    </recommendedName>
</protein>
<dbReference type="Pfam" id="PF10335">
    <property type="entry name" value="DUF294_C"/>
    <property type="match status" value="1"/>
</dbReference>
<organism evidence="3 4">
    <name type="scientific">Solidesulfovibrio fructosivorans JJ]</name>
    <dbReference type="NCBI Taxonomy" id="596151"/>
    <lineage>
        <taxon>Bacteria</taxon>
        <taxon>Pseudomonadati</taxon>
        <taxon>Thermodesulfobacteriota</taxon>
        <taxon>Desulfovibrionia</taxon>
        <taxon>Desulfovibrionales</taxon>
        <taxon>Desulfovibrionaceae</taxon>
        <taxon>Solidesulfovibrio</taxon>
    </lineage>
</organism>
<feature type="domain" description="Protein-PII uridylyltransferase N-terminal" evidence="1">
    <location>
        <begin position="32"/>
        <end position="163"/>
    </location>
</feature>
<accession>E1JUV6</accession>
<evidence type="ECO:0000259" key="1">
    <source>
        <dbReference type="Pfam" id="PF03445"/>
    </source>
</evidence>
<comment type="caution">
    <text evidence="3">The sequence shown here is derived from an EMBL/GenBank/DDBJ whole genome shotgun (WGS) entry which is preliminary data.</text>
</comment>
<name>E1JUV6_SOLFR</name>
<dbReference type="RefSeq" id="WP_005992430.1">
    <property type="nucleotide sequence ID" value="NZ_AECZ01000007.1"/>
</dbReference>
<gene>
    <name evidence="3" type="ORF">DesfrDRAFT_1405</name>
</gene>
<proteinExistence type="predicted"/>
<dbReference type="InterPro" id="IPR005105">
    <property type="entry name" value="GlnD_Uridyltrans_N"/>
</dbReference>
<feature type="domain" description="DUF294" evidence="2">
    <location>
        <begin position="204"/>
        <end position="345"/>
    </location>
</feature>
<evidence type="ECO:0000259" key="2">
    <source>
        <dbReference type="Pfam" id="PF10335"/>
    </source>
</evidence>
<dbReference type="AlphaFoldDB" id="E1JUV6"/>
<dbReference type="EMBL" id="AECZ01000007">
    <property type="protein sequence ID" value="EFL51870.1"/>
    <property type="molecule type" value="Genomic_DNA"/>
</dbReference>
<dbReference type="eggNOG" id="COG2905">
    <property type="taxonomic scope" value="Bacteria"/>
</dbReference>
<dbReference type="Proteomes" id="UP000006250">
    <property type="component" value="Unassembled WGS sequence"/>
</dbReference>
<evidence type="ECO:0008006" key="5">
    <source>
        <dbReference type="Google" id="ProtNLM"/>
    </source>
</evidence>
<dbReference type="Pfam" id="PF03445">
    <property type="entry name" value="DUF294"/>
    <property type="match status" value="1"/>
</dbReference>
<dbReference type="GO" id="GO:0008773">
    <property type="term" value="F:[protein-PII] uridylyltransferase activity"/>
    <property type="evidence" value="ECO:0007669"/>
    <property type="project" value="InterPro"/>
</dbReference>
<keyword evidence="4" id="KW-1185">Reference proteome</keyword>
<sequence>MMEPGVAGQAQQLMGRLDAAASTEALEKVLREIRGLVAMRARNNDDALETGRLASGLYDRLLARAAWMARAGPDAPGGGYCLVVLGSQGRREQFLATDQDNALILGDGAQEGAFAAFAGRLAEILEAAGMPPCPKGIMAANPFWRRSFDSWSEAVDAAVDRPDAPDVLLVSLLADARPVAGDSVLAATLADHLRRRLAEAPLATRLLAREALGFGPPAHLPGHLPLGRFGLGHTTMDLKRQAVYPLVLGIKALALDAGLAETETVARIAGLAGLGHFGDDLAGRLRQAFGHIQSLRLGVQASAHAGGRTPDNGLDLTDLHDGDKERLREDLAALDRLAAILEHHFSLHALT</sequence>
<evidence type="ECO:0000313" key="4">
    <source>
        <dbReference type="Proteomes" id="UP000006250"/>
    </source>
</evidence>
<reference evidence="3 4" key="1">
    <citation type="submission" date="2010-08" db="EMBL/GenBank/DDBJ databases">
        <title>The draft genome of Desulfovibrio fructosovorans JJ.</title>
        <authorList>
            <consortium name="US DOE Joint Genome Institute (JGI-PGF)"/>
            <person name="Lucas S."/>
            <person name="Copeland A."/>
            <person name="Lapidus A."/>
            <person name="Cheng J.-F."/>
            <person name="Bruce D."/>
            <person name="Goodwin L."/>
            <person name="Pitluck S."/>
            <person name="Land M.L."/>
            <person name="Hauser L."/>
            <person name="Chang Y.-J."/>
            <person name="Jeffries C."/>
            <person name="Wall J.D."/>
            <person name="Stahl D.A."/>
            <person name="Arkin A.P."/>
            <person name="Dehal P."/>
            <person name="Stolyar S.M."/>
            <person name="Hazen T.C."/>
            <person name="Woyke T.J."/>
        </authorList>
    </citation>
    <scope>NUCLEOTIDE SEQUENCE [LARGE SCALE GENOMIC DNA]</scope>
    <source>
        <strain evidence="3 4">JJ</strain>
    </source>
</reference>
<dbReference type="STRING" id="596151.DesfrDRAFT_1405"/>
<dbReference type="InterPro" id="IPR018821">
    <property type="entry name" value="DUF294_put_nucleoTrafse_sb-bd"/>
</dbReference>